<accession>A0A3S4ZDX2</accession>
<sequence length="194" mass="21903">MLAFLIKDSCFGLIAIILTYPFRYFQRRTGRRAKGTSALFPSKPDTETCSSLFGSLVDDLNPSGHPIRPDPTPEELEQIRVNRLRERENNPHYLKPGPASKSTTDEIKIGNTRKSSVPLLPQDDSPLHKIESSNLRANATAPIFSEPHNDLPGFAQSTQLASKVEREMKRLDQRRRRGQKSNSFSAWHMCHSCS</sequence>
<evidence type="ECO:0000313" key="2">
    <source>
        <dbReference type="EMBL" id="VEL09058.1"/>
    </source>
</evidence>
<protein>
    <submittedName>
        <fullName evidence="2">Uncharacterized protein</fullName>
    </submittedName>
</protein>
<reference evidence="2" key="1">
    <citation type="submission" date="2018-11" db="EMBL/GenBank/DDBJ databases">
        <authorList>
            <consortium name="Pathogen Informatics"/>
        </authorList>
    </citation>
    <scope>NUCLEOTIDE SEQUENCE</scope>
</reference>
<name>A0A3S4ZDX2_9PLAT</name>
<dbReference type="AlphaFoldDB" id="A0A3S4ZDX2"/>
<gene>
    <name evidence="2" type="ORF">PXEA_LOCUS2498</name>
</gene>
<evidence type="ECO:0000313" key="3">
    <source>
        <dbReference type="Proteomes" id="UP000784294"/>
    </source>
</evidence>
<organism evidence="2 3">
    <name type="scientific">Protopolystoma xenopodis</name>
    <dbReference type="NCBI Taxonomy" id="117903"/>
    <lineage>
        <taxon>Eukaryota</taxon>
        <taxon>Metazoa</taxon>
        <taxon>Spiralia</taxon>
        <taxon>Lophotrochozoa</taxon>
        <taxon>Platyhelminthes</taxon>
        <taxon>Monogenea</taxon>
        <taxon>Polyopisthocotylea</taxon>
        <taxon>Polystomatidea</taxon>
        <taxon>Polystomatidae</taxon>
        <taxon>Protopolystoma</taxon>
    </lineage>
</organism>
<proteinExistence type="predicted"/>
<evidence type="ECO:0000256" key="1">
    <source>
        <dbReference type="SAM" id="Coils"/>
    </source>
</evidence>
<dbReference type="EMBL" id="CAAALY010005371">
    <property type="protein sequence ID" value="VEL09058.1"/>
    <property type="molecule type" value="Genomic_DNA"/>
</dbReference>
<feature type="coiled-coil region" evidence="1">
    <location>
        <begin position="154"/>
        <end position="181"/>
    </location>
</feature>
<comment type="caution">
    <text evidence="2">The sequence shown here is derived from an EMBL/GenBank/DDBJ whole genome shotgun (WGS) entry which is preliminary data.</text>
</comment>
<dbReference type="Proteomes" id="UP000784294">
    <property type="component" value="Unassembled WGS sequence"/>
</dbReference>
<keyword evidence="1" id="KW-0175">Coiled coil</keyword>
<keyword evidence="3" id="KW-1185">Reference proteome</keyword>